<gene>
    <name evidence="2" type="ORF">PVAP13_9NG518614</name>
</gene>
<feature type="compositionally biased region" description="Gly residues" evidence="1">
    <location>
        <begin position="24"/>
        <end position="39"/>
    </location>
</feature>
<sequence>MLAGRCARARAAEGEPEHERLALRGGGGGKGAAAGGDGRGPAPWLPAPAARAPRVTDTSGPRLWRPRRVRRIAWPPRRPPSSSALRHRARGQGPGSWHDDNKRALLDPTTKVARGVPSVRPLRLHCVNLKLRPALTLKWTQRQFGQNALGFQDCLGT</sequence>
<evidence type="ECO:0000313" key="2">
    <source>
        <dbReference type="EMBL" id="KAG2540036.1"/>
    </source>
</evidence>
<feature type="region of interest" description="Disordered" evidence="1">
    <location>
        <begin position="1"/>
        <end position="103"/>
    </location>
</feature>
<proteinExistence type="predicted"/>
<feature type="compositionally biased region" description="Basic and acidic residues" evidence="1">
    <location>
        <begin position="10"/>
        <end position="22"/>
    </location>
</feature>
<keyword evidence="3" id="KW-1185">Reference proteome</keyword>
<name>A0A8T0MZ39_PANVG</name>
<comment type="caution">
    <text evidence="2">The sequence shown here is derived from an EMBL/GenBank/DDBJ whole genome shotgun (WGS) entry which is preliminary data.</text>
</comment>
<feature type="compositionally biased region" description="Low complexity" evidence="1">
    <location>
        <begin position="72"/>
        <end position="84"/>
    </location>
</feature>
<dbReference type="Proteomes" id="UP000823388">
    <property type="component" value="Chromosome 9N"/>
</dbReference>
<evidence type="ECO:0000256" key="1">
    <source>
        <dbReference type="SAM" id="MobiDB-lite"/>
    </source>
</evidence>
<reference evidence="2" key="1">
    <citation type="submission" date="2020-05" db="EMBL/GenBank/DDBJ databases">
        <title>WGS assembly of Panicum virgatum.</title>
        <authorList>
            <person name="Lovell J.T."/>
            <person name="Jenkins J."/>
            <person name="Shu S."/>
            <person name="Juenger T.E."/>
            <person name="Schmutz J."/>
        </authorList>
    </citation>
    <scope>NUCLEOTIDE SEQUENCE</scope>
    <source>
        <strain evidence="2">AP13</strain>
    </source>
</reference>
<accession>A0A8T0MZ39</accession>
<protein>
    <submittedName>
        <fullName evidence="2">Uncharacterized protein</fullName>
    </submittedName>
</protein>
<organism evidence="2 3">
    <name type="scientific">Panicum virgatum</name>
    <name type="common">Blackwell switchgrass</name>
    <dbReference type="NCBI Taxonomy" id="38727"/>
    <lineage>
        <taxon>Eukaryota</taxon>
        <taxon>Viridiplantae</taxon>
        <taxon>Streptophyta</taxon>
        <taxon>Embryophyta</taxon>
        <taxon>Tracheophyta</taxon>
        <taxon>Spermatophyta</taxon>
        <taxon>Magnoliopsida</taxon>
        <taxon>Liliopsida</taxon>
        <taxon>Poales</taxon>
        <taxon>Poaceae</taxon>
        <taxon>PACMAD clade</taxon>
        <taxon>Panicoideae</taxon>
        <taxon>Panicodae</taxon>
        <taxon>Paniceae</taxon>
        <taxon>Panicinae</taxon>
        <taxon>Panicum</taxon>
        <taxon>Panicum sect. Hiantes</taxon>
    </lineage>
</organism>
<evidence type="ECO:0000313" key="3">
    <source>
        <dbReference type="Proteomes" id="UP000823388"/>
    </source>
</evidence>
<dbReference type="EMBL" id="CM029054">
    <property type="protein sequence ID" value="KAG2540036.1"/>
    <property type="molecule type" value="Genomic_DNA"/>
</dbReference>
<dbReference type="AlphaFoldDB" id="A0A8T0MZ39"/>